<keyword evidence="1" id="KW-1133">Transmembrane helix</keyword>
<organism evidence="2 3">
    <name type="scientific">Engystomops pustulosus</name>
    <name type="common">Tungara frog</name>
    <name type="synonym">Physalaemus pustulosus</name>
    <dbReference type="NCBI Taxonomy" id="76066"/>
    <lineage>
        <taxon>Eukaryota</taxon>
        <taxon>Metazoa</taxon>
        <taxon>Chordata</taxon>
        <taxon>Craniata</taxon>
        <taxon>Vertebrata</taxon>
        <taxon>Euteleostomi</taxon>
        <taxon>Amphibia</taxon>
        <taxon>Batrachia</taxon>
        <taxon>Anura</taxon>
        <taxon>Neobatrachia</taxon>
        <taxon>Hyloidea</taxon>
        <taxon>Leptodactylidae</taxon>
        <taxon>Leiuperinae</taxon>
        <taxon>Engystomops</taxon>
    </lineage>
</organism>
<dbReference type="EMBL" id="WNYA01000003">
    <property type="protein sequence ID" value="KAG8582952.1"/>
    <property type="molecule type" value="Genomic_DNA"/>
</dbReference>
<accession>A0AAV7CEW1</accession>
<evidence type="ECO:0000256" key="1">
    <source>
        <dbReference type="SAM" id="Phobius"/>
    </source>
</evidence>
<keyword evidence="1" id="KW-0472">Membrane</keyword>
<sequence length="90" mass="10153">MVPQKNGRLADDVVAVICNFFFFCGAVLYCGAVLFQRWTLHTTQACSKHCMYTIRTKLGGRELNNWIEVFISASSRTLPVCLYKQSTAVL</sequence>
<proteinExistence type="predicted"/>
<evidence type="ECO:0008006" key="4">
    <source>
        <dbReference type="Google" id="ProtNLM"/>
    </source>
</evidence>
<keyword evidence="1" id="KW-0812">Transmembrane</keyword>
<reference evidence="2" key="1">
    <citation type="thesis" date="2020" institute="ProQuest LLC" country="789 East Eisenhower Parkway, Ann Arbor, MI, USA">
        <title>Comparative Genomics and Chromosome Evolution.</title>
        <authorList>
            <person name="Mudd A.B."/>
        </authorList>
    </citation>
    <scope>NUCLEOTIDE SEQUENCE</scope>
    <source>
        <strain evidence="2">237g6f4</strain>
        <tissue evidence="2">Blood</tissue>
    </source>
</reference>
<keyword evidence="3" id="KW-1185">Reference proteome</keyword>
<comment type="caution">
    <text evidence="2">The sequence shown here is derived from an EMBL/GenBank/DDBJ whole genome shotgun (WGS) entry which is preliminary data.</text>
</comment>
<evidence type="ECO:0000313" key="2">
    <source>
        <dbReference type="EMBL" id="KAG8582952.1"/>
    </source>
</evidence>
<name>A0AAV7CEW1_ENGPU</name>
<dbReference type="AlphaFoldDB" id="A0AAV7CEW1"/>
<evidence type="ECO:0000313" key="3">
    <source>
        <dbReference type="Proteomes" id="UP000824782"/>
    </source>
</evidence>
<protein>
    <recommendedName>
        <fullName evidence="4">Secreted protein</fullName>
    </recommendedName>
</protein>
<feature type="transmembrane region" description="Helical" evidence="1">
    <location>
        <begin position="13"/>
        <end position="35"/>
    </location>
</feature>
<gene>
    <name evidence="2" type="ORF">GDO81_008236</name>
</gene>
<dbReference type="Proteomes" id="UP000824782">
    <property type="component" value="Unassembled WGS sequence"/>
</dbReference>